<feature type="domain" description="Protein kinase" evidence="9">
    <location>
        <begin position="80"/>
        <end position="359"/>
    </location>
</feature>
<dbReference type="Proteomes" id="UP000504608">
    <property type="component" value="Unplaced"/>
</dbReference>
<name>A0A6J1JPY3_CUCMA</name>
<dbReference type="Gene3D" id="1.10.510.10">
    <property type="entry name" value="Transferase(Phosphotransferase) domain 1"/>
    <property type="match status" value="1"/>
</dbReference>
<keyword evidence="8" id="KW-0472">Membrane</keyword>
<evidence type="ECO:0000256" key="5">
    <source>
        <dbReference type="ARBA" id="ARBA00022840"/>
    </source>
</evidence>
<evidence type="ECO:0000256" key="3">
    <source>
        <dbReference type="ARBA" id="ARBA00022741"/>
    </source>
</evidence>
<evidence type="ECO:0000256" key="4">
    <source>
        <dbReference type="ARBA" id="ARBA00022777"/>
    </source>
</evidence>
<evidence type="ECO:0000256" key="8">
    <source>
        <dbReference type="SAM" id="Phobius"/>
    </source>
</evidence>
<dbReference type="Gene3D" id="3.30.200.20">
    <property type="entry name" value="Phosphorylase Kinase, domain 1"/>
    <property type="match status" value="1"/>
</dbReference>
<dbReference type="InterPro" id="IPR017441">
    <property type="entry name" value="Protein_kinase_ATP_BS"/>
</dbReference>
<dbReference type="InterPro" id="IPR011009">
    <property type="entry name" value="Kinase-like_dom_sf"/>
</dbReference>
<sequence>MLSSLLIVFASLSSFIVGTLVLFCVFFFYQQITSKHRITRHQQLRNRNLDLSSVTVDGIASFDPSLCFSMAELRSATKNFSNDLIVGDGTFGIVYKARLSSGDNVAIKKLNHDAFQGFREFRAEMETLGKLRHRNIVKILGYCVSGSDRLLIYEFLERGSLDYCLYETSTSAEADKDSDGYLTSTQPLPWETRLKIIRGVANGLSYLHGLSQPIIHRDIKAGNILLDSEYEAHIADFGLARMIDSSSSHVSTQFAGTWGYMPPEYRDGVTAATVKADVYSFGILMFEVAMGRRPNLPMVLEDREVGLIEWARILVAQNKHMEMVDASISKEDLEETNVKEYFRIACLCTSEKSKERPLMLNVVELLDQICVMKLHDNNEYQNKLDV</sequence>
<evidence type="ECO:0000256" key="6">
    <source>
        <dbReference type="PROSITE-ProRule" id="PRU10141"/>
    </source>
</evidence>
<dbReference type="OrthoDB" id="4062651at2759"/>
<evidence type="ECO:0000256" key="2">
    <source>
        <dbReference type="ARBA" id="ARBA00022679"/>
    </source>
</evidence>
<dbReference type="SUPFAM" id="SSF56112">
    <property type="entry name" value="Protein kinase-like (PK-like)"/>
    <property type="match status" value="1"/>
</dbReference>
<organism evidence="10 11">
    <name type="scientific">Cucurbita maxima</name>
    <name type="common">Pumpkin</name>
    <name type="synonym">Winter squash</name>
    <dbReference type="NCBI Taxonomy" id="3661"/>
    <lineage>
        <taxon>Eukaryota</taxon>
        <taxon>Viridiplantae</taxon>
        <taxon>Streptophyta</taxon>
        <taxon>Embryophyta</taxon>
        <taxon>Tracheophyta</taxon>
        <taxon>Spermatophyta</taxon>
        <taxon>Magnoliopsida</taxon>
        <taxon>eudicotyledons</taxon>
        <taxon>Gunneridae</taxon>
        <taxon>Pentapetalae</taxon>
        <taxon>rosids</taxon>
        <taxon>fabids</taxon>
        <taxon>Cucurbitales</taxon>
        <taxon>Cucurbitaceae</taxon>
        <taxon>Cucurbiteae</taxon>
        <taxon>Cucurbita</taxon>
    </lineage>
</organism>
<dbReference type="Pfam" id="PF07714">
    <property type="entry name" value="PK_Tyr_Ser-Thr"/>
    <property type="match status" value="1"/>
</dbReference>
<dbReference type="AlphaFoldDB" id="A0A6J1JPY3"/>
<dbReference type="GO" id="GO:0005524">
    <property type="term" value="F:ATP binding"/>
    <property type="evidence" value="ECO:0007669"/>
    <property type="project" value="UniProtKB-UniRule"/>
</dbReference>
<dbReference type="PROSITE" id="PS00107">
    <property type="entry name" value="PROTEIN_KINASE_ATP"/>
    <property type="match status" value="1"/>
</dbReference>
<evidence type="ECO:0000313" key="11">
    <source>
        <dbReference type="RefSeq" id="XP_022990380.1"/>
    </source>
</evidence>
<dbReference type="PROSITE" id="PS50011">
    <property type="entry name" value="PROTEIN_KINASE_DOM"/>
    <property type="match status" value="1"/>
</dbReference>
<protein>
    <submittedName>
        <fullName evidence="11">Serine/threonine-protein kinase</fullName>
    </submittedName>
</protein>
<dbReference type="FunFam" id="3.30.200.20:FF:000745">
    <property type="entry name" value="Phytosulfokine receptor 2"/>
    <property type="match status" value="1"/>
</dbReference>
<accession>A0A6J1JPY3</accession>
<keyword evidence="2" id="KW-0808">Transferase</keyword>
<evidence type="ECO:0000256" key="1">
    <source>
        <dbReference type="ARBA" id="ARBA00022527"/>
    </source>
</evidence>
<evidence type="ECO:0000313" key="10">
    <source>
        <dbReference type="Proteomes" id="UP000504608"/>
    </source>
</evidence>
<dbReference type="InterPro" id="IPR000719">
    <property type="entry name" value="Prot_kinase_dom"/>
</dbReference>
<dbReference type="InterPro" id="IPR008271">
    <property type="entry name" value="Ser/Thr_kinase_AS"/>
</dbReference>
<dbReference type="GeneID" id="111487254"/>
<gene>
    <name evidence="11" type="primary">LOC111487254</name>
</gene>
<dbReference type="PANTHER" id="PTHR47973">
    <property type="entry name" value="CYSTEINE-RICH RECEPTOR-LIKE PROTEIN KINASE 3"/>
    <property type="match status" value="1"/>
</dbReference>
<feature type="transmembrane region" description="Helical" evidence="8">
    <location>
        <begin position="6"/>
        <end position="29"/>
    </location>
</feature>
<dbReference type="InterPro" id="IPR001245">
    <property type="entry name" value="Ser-Thr/Tyr_kinase_cat_dom"/>
</dbReference>
<dbReference type="FunFam" id="1.10.510.10:FF:001077">
    <property type="entry name" value="Phytosulfokine receptor 2"/>
    <property type="match status" value="1"/>
</dbReference>
<dbReference type="CDD" id="cd14066">
    <property type="entry name" value="STKc_IRAK"/>
    <property type="match status" value="1"/>
</dbReference>
<keyword evidence="3 6" id="KW-0547">Nucleotide-binding</keyword>
<dbReference type="InterPro" id="IPR052059">
    <property type="entry name" value="CR_Ser/Thr_kinase"/>
</dbReference>
<dbReference type="KEGG" id="cmax:111487254"/>
<keyword evidence="10" id="KW-1185">Reference proteome</keyword>
<dbReference type="RefSeq" id="XP_022990380.1">
    <property type="nucleotide sequence ID" value="XM_023134612.1"/>
</dbReference>
<dbReference type="GO" id="GO:0004674">
    <property type="term" value="F:protein serine/threonine kinase activity"/>
    <property type="evidence" value="ECO:0007669"/>
    <property type="project" value="UniProtKB-KW"/>
</dbReference>
<keyword evidence="8" id="KW-1133">Transmembrane helix</keyword>
<dbReference type="SMART" id="SM00220">
    <property type="entry name" value="S_TKc"/>
    <property type="match status" value="1"/>
</dbReference>
<keyword evidence="1 7" id="KW-0723">Serine/threonine-protein kinase</keyword>
<reference evidence="11" key="1">
    <citation type="submission" date="2025-08" db="UniProtKB">
        <authorList>
            <consortium name="RefSeq"/>
        </authorList>
    </citation>
    <scope>IDENTIFICATION</scope>
    <source>
        <tissue evidence="11">Young leaves</tissue>
    </source>
</reference>
<dbReference type="PROSITE" id="PS00108">
    <property type="entry name" value="PROTEIN_KINASE_ST"/>
    <property type="match status" value="1"/>
</dbReference>
<comment type="similarity">
    <text evidence="7">Belongs to the protein kinase superfamily.</text>
</comment>
<feature type="binding site" evidence="6">
    <location>
        <position position="109"/>
    </location>
    <ligand>
        <name>ATP</name>
        <dbReference type="ChEBI" id="CHEBI:30616"/>
    </ligand>
</feature>
<keyword evidence="5 6" id="KW-0067">ATP-binding</keyword>
<keyword evidence="8" id="KW-0812">Transmembrane</keyword>
<keyword evidence="4 11" id="KW-0418">Kinase</keyword>
<evidence type="ECO:0000256" key="7">
    <source>
        <dbReference type="RuleBase" id="RU000304"/>
    </source>
</evidence>
<evidence type="ECO:0000259" key="9">
    <source>
        <dbReference type="PROSITE" id="PS50011"/>
    </source>
</evidence>
<proteinExistence type="inferred from homology"/>